<dbReference type="InterPro" id="IPR036728">
    <property type="entry name" value="PBP_GOBP_sf"/>
</dbReference>
<dbReference type="OrthoDB" id="5858677at2759"/>
<dbReference type="EMBL" id="CADEPI010000081">
    <property type="protein sequence ID" value="CAB3373090.1"/>
    <property type="molecule type" value="Genomic_DNA"/>
</dbReference>
<protein>
    <recommendedName>
        <fullName evidence="1">C-type lectin domain-containing protein</fullName>
    </recommendedName>
</protein>
<reference evidence="2 3" key="1">
    <citation type="submission" date="2020-04" db="EMBL/GenBank/DDBJ databases">
        <authorList>
            <person name="Alioto T."/>
            <person name="Alioto T."/>
            <person name="Gomez Garrido J."/>
        </authorList>
    </citation>
    <scope>NUCLEOTIDE SEQUENCE [LARGE SCALE GENOMIC DNA]</scope>
</reference>
<comment type="caution">
    <text evidence="2">The sequence shown here is derived from an EMBL/GenBank/DDBJ whole genome shotgun (WGS) entry which is preliminary data.</text>
</comment>
<dbReference type="InterPro" id="IPR001304">
    <property type="entry name" value="C-type_lectin-like"/>
</dbReference>
<evidence type="ECO:0000259" key="1">
    <source>
        <dbReference type="Pfam" id="PF00059"/>
    </source>
</evidence>
<dbReference type="SUPFAM" id="SSF47565">
    <property type="entry name" value="Insect pheromone/odorant-binding proteins"/>
    <property type="match status" value="1"/>
</dbReference>
<evidence type="ECO:0000313" key="2">
    <source>
        <dbReference type="EMBL" id="CAB3373090.1"/>
    </source>
</evidence>
<dbReference type="Pfam" id="PF01395">
    <property type="entry name" value="PBP_GOBP"/>
    <property type="match status" value="1"/>
</dbReference>
<dbReference type="InterPro" id="IPR016186">
    <property type="entry name" value="C-type_lectin-like/link_sf"/>
</dbReference>
<dbReference type="Pfam" id="PF00059">
    <property type="entry name" value="Lectin_C"/>
    <property type="match status" value="1"/>
</dbReference>
<dbReference type="Proteomes" id="UP000494165">
    <property type="component" value="Unassembled WGS sequence"/>
</dbReference>
<dbReference type="InterPro" id="IPR006170">
    <property type="entry name" value="PBP/GOBP"/>
</dbReference>
<feature type="domain" description="C-type lectin" evidence="1">
    <location>
        <begin position="76"/>
        <end position="192"/>
    </location>
</feature>
<accession>A0A8S1CSZ2</accession>
<sequence>MQSASTTKAAKLQKCSKGDCSLHDSRLRNFLSSALTDDFSSVLATSAVSAFVSTNVELGDVFYKCGRLFYTSHNQVRFGDAVLTCAKKKMQLVAVEEGANNMNCLVPDLDQMSIEEQKNQKYFFIWTSGMAEGSNCGNAAYSWCAGNRTRINAKDLDLPAEVGRKERCLVLSRMTKSLVRMNCAEKNYFFCEYKCKSVSCMRSEACVIDNTFFDSTKKLKRRLLNGVWADWIKQPGDNQFSYTTFIFGHKKVTWTENMKMCCRIGMKPVRVTDDLIVALNTAFNESNFINILDDNGNLSEDRELVKTSFWTAATRQGCAGQYRFCMHDDVGPWDSQDQFWDMVNPRDDGSCLVVDRQYAKAGTPFGVRQVQCSSQSANFACQKEDHRADDLVNKDQESYEERVRKNCDLPYCTDLEYCGVNKNFSAKSENGDYLLIKPTLLGKWKTSCGVRYLMSDKIMDWRSAMSFCCSLGMNLISVQSQEKLNCLDNILESNVVYWTSGTNGGCSNQRYRWCSSEFKDFIKPSVNLRNSTLNFDKNGERADPSKKYCVILKKSEAEGPILGIDLCNNTIASKSVICEARVMAESHLQEIFNECKMTHRLTQRDIEKFSSTELDTFSYKMKCLMTCMAELLGLLYDSGKLWVDSIEKAMRRVKQSQVLEDFRSLMKKYPTKLFKKAADNLDALKMMLLEQNKEQAWKSTLFVNEALDRFWECTRIVQFNTSQDECFFIHNFIKCFTNETASLGKFWNMNLHNIFDSKEYVYTMRKSLKEIEEMVENANIFTNPDPISKAPRDNLAFFNKISYTEEFVSSKCVNHYLRPKNLTDLGACTVLSANFMPITEDGHIRANIFIDKKFYPPLVAAAMCERANGSLVTAEELNTGEIFSYLDKVKEIIGNPSQKSIGFGAVLLDEYFVDSQGELRWCSTSAVLPQELQNVTDNNQYNLFFSSIDQYFFTFVDDAAADSQLFFCKFDSSFLSLCGLDY</sequence>
<dbReference type="Gene3D" id="1.10.238.20">
    <property type="entry name" value="Pheromone/general odorant binding protein domain"/>
    <property type="match status" value="1"/>
</dbReference>
<dbReference type="InterPro" id="IPR016187">
    <property type="entry name" value="CTDL_fold"/>
</dbReference>
<dbReference type="SUPFAM" id="SSF56436">
    <property type="entry name" value="C-type lectin-like"/>
    <property type="match status" value="2"/>
</dbReference>
<dbReference type="GO" id="GO:0005549">
    <property type="term" value="F:odorant binding"/>
    <property type="evidence" value="ECO:0007669"/>
    <property type="project" value="InterPro"/>
</dbReference>
<name>A0A8S1CSZ2_9INSE</name>
<dbReference type="Gene3D" id="3.10.100.10">
    <property type="entry name" value="Mannose-Binding Protein A, subunit A"/>
    <property type="match status" value="3"/>
</dbReference>
<evidence type="ECO:0000313" key="3">
    <source>
        <dbReference type="Proteomes" id="UP000494165"/>
    </source>
</evidence>
<dbReference type="CDD" id="cd23992">
    <property type="entry name" value="PBP_GOBP"/>
    <property type="match status" value="1"/>
</dbReference>
<dbReference type="AlphaFoldDB" id="A0A8S1CSZ2"/>
<gene>
    <name evidence="2" type="ORF">CLODIP_2_CD12621</name>
</gene>
<organism evidence="2 3">
    <name type="scientific">Cloeon dipterum</name>
    <dbReference type="NCBI Taxonomy" id="197152"/>
    <lineage>
        <taxon>Eukaryota</taxon>
        <taxon>Metazoa</taxon>
        <taxon>Ecdysozoa</taxon>
        <taxon>Arthropoda</taxon>
        <taxon>Hexapoda</taxon>
        <taxon>Insecta</taxon>
        <taxon>Pterygota</taxon>
        <taxon>Palaeoptera</taxon>
        <taxon>Ephemeroptera</taxon>
        <taxon>Pisciforma</taxon>
        <taxon>Baetidae</taxon>
        <taxon>Cloeon</taxon>
    </lineage>
</organism>
<proteinExistence type="predicted"/>
<dbReference type="CDD" id="cd00037">
    <property type="entry name" value="CLECT"/>
    <property type="match status" value="1"/>
</dbReference>
<keyword evidence="3" id="KW-1185">Reference proteome</keyword>